<gene>
    <name evidence="1" type="ORF">BG36_11080</name>
    <name evidence="2" type="ORF">DES43_12741</name>
</gene>
<dbReference type="Proteomes" id="UP000294958">
    <property type="component" value="Unassembled WGS sequence"/>
</dbReference>
<evidence type="ECO:0000313" key="3">
    <source>
        <dbReference type="Proteomes" id="UP000019849"/>
    </source>
</evidence>
<evidence type="ECO:0000313" key="1">
    <source>
        <dbReference type="EMBL" id="EXL03973.1"/>
    </source>
</evidence>
<dbReference type="RefSeq" id="WP_035029037.1">
    <property type="nucleotide sequence ID" value="NZ_KK073895.1"/>
</dbReference>
<sequence length="71" mass="7688">MTYDDIVSVLGSIDDDLAAGLIATGASVDELREAWNWLNNDEALMGEGRPLPDTRVSQLIDLLEPDDDGVD</sequence>
<reference evidence="2 4" key="2">
    <citation type="submission" date="2019-03" db="EMBL/GenBank/DDBJ databases">
        <title>Genomic Encyclopedia of Type Strains, Phase IV (KMG-IV): sequencing the most valuable type-strain genomes for metagenomic binning, comparative biology and taxonomic classification.</title>
        <authorList>
            <person name="Goeker M."/>
        </authorList>
    </citation>
    <scope>NUCLEOTIDE SEQUENCE [LARGE SCALE GENOMIC DNA]</scope>
    <source>
        <strain evidence="2 4">DSM 11603</strain>
    </source>
</reference>
<name>A0A011UDH7_9HYPH</name>
<dbReference type="EMBL" id="JENY01000023">
    <property type="protein sequence ID" value="EXL03973.1"/>
    <property type="molecule type" value="Genomic_DNA"/>
</dbReference>
<dbReference type="PATRIC" id="fig|69279.3.peg.3311"/>
<comment type="caution">
    <text evidence="1">The sequence shown here is derived from an EMBL/GenBank/DDBJ whole genome shotgun (WGS) entry which is preliminary data.</text>
</comment>
<dbReference type="OrthoDB" id="7870562at2"/>
<dbReference type="HOGENOM" id="CLU_143340_1_0_5"/>
<protein>
    <submittedName>
        <fullName evidence="1">Uncharacterized protein</fullName>
    </submittedName>
</protein>
<evidence type="ECO:0000313" key="2">
    <source>
        <dbReference type="EMBL" id="TDR32462.1"/>
    </source>
</evidence>
<organism evidence="1 3">
    <name type="scientific">Aquamicrobium defluvii</name>
    <dbReference type="NCBI Taxonomy" id="69279"/>
    <lineage>
        <taxon>Bacteria</taxon>
        <taxon>Pseudomonadati</taxon>
        <taxon>Pseudomonadota</taxon>
        <taxon>Alphaproteobacteria</taxon>
        <taxon>Hyphomicrobiales</taxon>
        <taxon>Phyllobacteriaceae</taxon>
        <taxon>Aquamicrobium</taxon>
    </lineage>
</organism>
<keyword evidence="4" id="KW-1185">Reference proteome</keyword>
<evidence type="ECO:0000313" key="4">
    <source>
        <dbReference type="Proteomes" id="UP000294958"/>
    </source>
</evidence>
<dbReference type="AlphaFoldDB" id="A0A011UDH7"/>
<dbReference type="EMBL" id="SNZF01000027">
    <property type="protein sequence ID" value="TDR32462.1"/>
    <property type="molecule type" value="Genomic_DNA"/>
</dbReference>
<dbReference type="Proteomes" id="UP000019849">
    <property type="component" value="Unassembled WGS sequence"/>
</dbReference>
<proteinExistence type="predicted"/>
<dbReference type="eggNOG" id="ENOG5033CTB">
    <property type="taxonomic scope" value="Bacteria"/>
</dbReference>
<accession>A0A011UDH7</accession>
<reference evidence="1 3" key="1">
    <citation type="submission" date="2014-02" db="EMBL/GenBank/DDBJ databases">
        <title>Aquamicrobium defluvii Genome sequencing.</title>
        <authorList>
            <person name="Wang X."/>
        </authorList>
    </citation>
    <scope>NUCLEOTIDE SEQUENCE [LARGE SCALE GENOMIC DNA]</scope>
    <source>
        <strain evidence="1 3">W13Z1</strain>
    </source>
</reference>